<proteinExistence type="predicted"/>
<comment type="caution">
    <text evidence="1">The sequence shown here is derived from an EMBL/GenBank/DDBJ whole genome shotgun (WGS) entry which is preliminary data.</text>
</comment>
<sequence length="78" mass="8617">MTVNDREEKGEKSSLVGRRLFLVFPVKILVDGDGMERDVAAMERVGLARAAWRSGLPGVLSEVLSKAWMSYQHGVLEA</sequence>
<reference evidence="1 2" key="2">
    <citation type="journal article" date="2022" name="Mol. Ecol. Resour.">
        <title>The genomes of chicory, endive, great burdock and yacon provide insights into Asteraceae paleo-polyploidization history and plant inulin production.</title>
        <authorList>
            <person name="Fan W."/>
            <person name="Wang S."/>
            <person name="Wang H."/>
            <person name="Wang A."/>
            <person name="Jiang F."/>
            <person name="Liu H."/>
            <person name="Zhao H."/>
            <person name="Xu D."/>
            <person name="Zhang Y."/>
        </authorList>
    </citation>
    <scope>NUCLEOTIDE SEQUENCE [LARGE SCALE GENOMIC DNA]</scope>
    <source>
        <strain evidence="2">cv. Yunnan</strain>
        <tissue evidence="1">Leaves</tissue>
    </source>
</reference>
<name>A0ACB9E742_9ASTR</name>
<reference evidence="2" key="1">
    <citation type="journal article" date="2022" name="Mol. Ecol. Resour.">
        <title>The genomes of chicory, endive, great burdock and yacon provide insights into Asteraceae palaeo-polyploidization history and plant inulin production.</title>
        <authorList>
            <person name="Fan W."/>
            <person name="Wang S."/>
            <person name="Wang H."/>
            <person name="Wang A."/>
            <person name="Jiang F."/>
            <person name="Liu H."/>
            <person name="Zhao H."/>
            <person name="Xu D."/>
            <person name="Zhang Y."/>
        </authorList>
    </citation>
    <scope>NUCLEOTIDE SEQUENCE [LARGE SCALE GENOMIC DNA]</scope>
    <source>
        <strain evidence="2">cv. Yunnan</strain>
    </source>
</reference>
<keyword evidence="2" id="KW-1185">Reference proteome</keyword>
<dbReference type="EMBL" id="CM042035">
    <property type="protein sequence ID" value="KAI3754769.1"/>
    <property type="molecule type" value="Genomic_DNA"/>
</dbReference>
<accession>A0ACB9E742</accession>
<gene>
    <name evidence="1" type="ORF">L1987_54559</name>
</gene>
<protein>
    <submittedName>
        <fullName evidence="1">Uncharacterized protein</fullName>
    </submittedName>
</protein>
<organism evidence="1 2">
    <name type="scientific">Smallanthus sonchifolius</name>
    <dbReference type="NCBI Taxonomy" id="185202"/>
    <lineage>
        <taxon>Eukaryota</taxon>
        <taxon>Viridiplantae</taxon>
        <taxon>Streptophyta</taxon>
        <taxon>Embryophyta</taxon>
        <taxon>Tracheophyta</taxon>
        <taxon>Spermatophyta</taxon>
        <taxon>Magnoliopsida</taxon>
        <taxon>eudicotyledons</taxon>
        <taxon>Gunneridae</taxon>
        <taxon>Pentapetalae</taxon>
        <taxon>asterids</taxon>
        <taxon>campanulids</taxon>
        <taxon>Asterales</taxon>
        <taxon>Asteraceae</taxon>
        <taxon>Asteroideae</taxon>
        <taxon>Heliantheae alliance</taxon>
        <taxon>Millerieae</taxon>
        <taxon>Smallanthus</taxon>
    </lineage>
</organism>
<evidence type="ECO:0000313" key="2">
    <source>
        <dbReference type="Proteomes" id="UP001056120"/>
    </source>
</evidence>
<dbReference type="Proteomes" id="UP001056120">
    <property type="component" value="Linkage Group LG18"/>
</dbReference>
<evidence type="ECO:0000313" key="1">
    <source>
        <dbReference type="EMBL" id="KAI3754769.1"/>
    </source>
</evidence>